<evidence type="ECO:0000256" key="4">
    <source>
        <dbReference type="ARBA" id="ARBA00022807"/>
    </source>
</evidence>
<dbReference type="CDD" id="cd02248">
    <property type="entry name" value="Peptidase_C1A"/>
    <property type="match status" value="1"/>
</dbReference>
<evidence type="ECO:0000259" key="7">
    <source>
        <dbReference type="SMART" id="SM00645"/>
    </source>
</evidence>
<dbReference type="InterPro" id="IPR013201">
    <property type="entry name" value="Prot_inhib_I29"/>
</dbReference>
<evidence type="ECO:0000256" key="5">
    <source>
        <dbReference type="ARBA" id="ARBA00023145"/>
    </source>
</evidence>
<dbReference type="PROSITE" id="PS00640">
    <property type="entry name" value="THIOL_PROTEASE_ASN"/>
    <property type="match status" value="1"/>
</dbReference>
<dbReference type="InterPro" id="IPR025661">
    <property type="entry name" value="Pept_asp_AS"/>
</dbReference>
<reference evidence="9 10" key="1">
    <citation type="submission" date="2021-06" db="EMBL/GenBank/DDBJ databases">
        <title>Caerostris extrusa draft genome.</title>
        <authorList>
            <person name="Kono N."/>
            <person name="Arakawa K."/>
        </authorList>
    </citation>
    <scope>NUCLEOTIDE SEQUENCE [LARGE SCALE GENOMIC DNA]</scope>
</reference>
<comment type="similarity">
    <text evidence="1">Belongs to the peptidase C1 family.</text>
</comment>
<dbReference type="Gene3D" id="3.90.70.10">
    <property type="entry name" value="Cysteine proteinases"/>
    <property type="match status" value="1"/>
</dbReference>
<dbReference type="Proteomes" id="UP001054945">
    <property type="component" value="Unassembled WGS sequence"/>
</dbReference>
<dbReference type="PROSITE" id="PS00139">
    <property type="entry name" value="THIOL_PROTEASE_CYS"/>
    <property type="match status" value="1"/>
</dbReference>
<dbReference type="GO" id="GO:0008234">
    <property type="term" value="F:cysteine-type peptidase activity"/>
    <property type="evidence" value="ECO:0007669"/>
    <property type="project" value="UniProtKB-KW"/>
</dbReference>
<comment type="caution">
    <text evidence="9">The sequence shown here is derived from an EMBL/GenBank/DDBJ whole genome shotgun (WGS) entry which is preliminary data.</text>
</comment>
<name>A0AAV4NCN8_CAEEX</name>
<evidence type="ECO:0000313" key="9">
    <source>
        <dbReference type="EMBL" id="GIX82502.1"/>
    </source>
</evidence>
<keyword evidence="2" id="KW-0645">Protease</keyword>
<keyword evidence="6" id="KW-1015">Disulfide bond</keyword>
<dbReference type="Gene3D" id="1.10.287.2250">
    <property type="match status" value="1"/>
</dbReference>
<dbReference type="SMART" id="SM00645">
    <property type="entry name" value="Pept_C1"/>
    <property type="match status" value="1"/>
</dbReference>
<keyword evidence="10" id="KW-1185">Reference proteome</keyword>
<accession>A0AAV4NCN8</accession>
<dbReference type="PRINTS" id="PR00705">
    <property type="entry name" value="PAPAIN"/>
</dbReference>
<feature type="domain" description="Cathepsin propeptide inhibitor" evidence="8">
    <location>
        <begin position="74"/>
        <end position="133"/>
    </location>
</feature>
<dbReference type="Pfam" id="PF00112">
    <property type="entry name" value="Peptidase_C1"/>
    <property type="match status" value="1"/>
</dbReference>
<gene>
    <name evidence="9" type="ORF">CEXT_497401</name>
</gene>
<dbReference type="InterPro" id="IPR039417">
    <property type="entry name" value="Peptidase_C1A_papain-like"/>
</dbReference>
<dbReference type="PANTHER" id="PTHR12411">
    <property type="entry name" value="CYSTEINE PROTEASE FAMILY C1-RELATED"/>
    <property type="match status" value="1"/>
</dbReference>
<organism evidence="9 10">
    <name type="scientific">Caerostris extrusa</name>
    <name type="common">Bark spider</name>
    <name type="synonym">Caerostris bankana</name>
    <dbReference type="NCBI Taxonomy" id="172846"/>
    <lineage>
        <taxon>Eukaryota</taxon>
        <taxon>Metazoa</taxon>
        <taxon>Ecdysozoa</taxon>
        <taxon>Arthropoda</taxon>
        <taxon>Chelicerata</taxon>
        <taxon>Arachnida</taxon>
        <taxon>Araneae</taxon>
        <taxon>Araneomorphae</taxon>
        <taxon>Entelegynae</taxon>
        <taxon>Araneoidea</taxon>
        <taxon>Araneidae</taxon>
        <taxon>Caerostris</taxon>
    </lineage>
</organism>
<dbReference type="InterPro" id="IPR000169">
    <property type="entry name" value="Pept_cys_AS"/>
</dbReference>
<evidence type="ECO:0000259" key="8">
    <source>
        <dbReference type="SMART" id="SM00848"/>
    </source>
</evidence>
<dbReference type="InterPro" id="IPR013128">
    <property type="entry name" value="Peptidase_C1A"/>
</dbReference>
<keyword evidence="4" id="KW-0788">Thiol protease</keyword>
<dbReference type="FunFam" id="3.90.70.10:FF:000006">
    <property type="entry name" value="Cathepsin S"/>
    <property type="match status" value="1"/>
</dbReference>
<sequence length="372" mass="42059">MQKVQPFLKEGAINLSSSSWLHFVLGRHDKPLTLYSVQVTTAQLRMKALLIFALFQFGACHYVVDSGIIQDVEWQRFKEHYGKNYAGEEEIFRRSIWQQRFDDITRHNYEADLGVHSYRMGFNQFSDKTKEELVRSITDHDNYPRIGMEWRPIYAEELPDTLDWRDAGLVTPIKNQEPCGACWAFSATGSLEGQHRKKSGTLVTLSEQNLIDCSTENDGCNGGDVNLSFEYVIKNRGIDTETSYPYTAKNGTCHFNKKSIGATCTGYLNVPDGDEDALKHAVAMVGPISVIIDACHNTFINYKSGIFDEPTCRIDIPSHAVLVIGYGTENGQDYWLVKNSWGESWGMEGYIKMSRNKNNQCGIASRASFPLV</sequence>
<evidence type="ECO:0000313" key="10">
    <source>
        <dbReference type="Proteomes" id="UP001054945"/>
    </source>
</evidence>
<dbReference type="SMART" id="SM00848">
    <property type="entry name" value="Inhibitor_I29"/>
    <property type="match status" value="1"/>
</dbReference>
<keyword evidence="5" id="KW-0865">Zymogen</keyword>
<dbReference type="SUPFAM" id="SSF54001">
    <property type="entry name" value="Cysteine proteinases"/>
    <property type="match status" value="1"/>
</dbReference>
<evidence type="ECO:0000256" key="1">
    <source>
        <dbReference type="ARBA" id="ARBA00008455"/>
    </source>
</evidence>
<keyword evidence="3" id="KW-0378">Hydrolase</keyword>
<dbReference type="EMBL" id="BPLR01003243">
    <property type="protein sequence ID" value="GIX82502.1"/>
    <property type="molecule type" value="Genomic_DNA"/>
</dbReference>
<dbReference type="GO" id="GO:0006508">
    <property type="term" value="P:proteolysis"/>
    <property type="evidence" value="ECO:0007669"/>
    <property type="project" value="UniProtKB-KW"/>
</dbReference>
<proteinExistence type="inferred from homology"/>
<dbReference type="InterPro" id="IPR000668">
    <property type="entry name" value="Peptidase_C1A_C"/>
</dbReference>
<dbReference type="InterPro" id="IPR038765">
    <property type="entry name" value="Papain-like_cys_pep_sf"/>
</dbReference>
<evidence type="ECO:0000256" key="6">
    <source>
        <dbReference type="ARBA" id="ARBA00023157"/>
    </source>
</evidence>
<evidence type="ECO:0000256" key="2">
    <source>
        <dbReference type="ARBA" id="ARBA00022670"/>
    </source>
</evidence>
<protein>
    <submittedName>
        <fullName evidence="9">Cathepsin L</fullName>
    </submittedName>
</protein>
<dbReference type="AlphaFoldDB" id="A0AAV4NCN8"/>
<dbReference type="Pfam" id="PF08246">
    <property type="entry name" value="Inhibitor_I29"/>
    <property type="match status" value="1"/>
</dbReference>
<evidence type="ECO:0000256" key="3">
    <source>
        <dbReference type="ARBA" id="ARBA00022801"/>
    </source>
</evidence>
<feature type="domain" description="Peptidase C1A papain C-terminal" evidence="7">
    <location>
        <begin position="158"/>
        <end position="371"/>
    </location>
</feature>